<dbReference type="InterPro" id="IPR035069">
    <property type="entry name" value="TTHA1013/TTHA0281-like"/>
</dbReference>
<evidence type="ECO:0000313" key="2">
    <source>
        <dbReference type="EMBL" id="PIV64092.1"/>
    </source>
</evidence>
<reference evidence="3" key="1">
    <citation type="submission" date="2017-09" db="EMBL/GenBank/DDBJ databases">
        <title>Depth-based differentiation of microbial function through sediment-hosted aquifers and enrichment of novel symbionts in the deep terrestrial subsurface.</title>
        <authorList>
            <person name="Probst A.J."/>
            <person name="Ladd B."/>
            <person name="Jarett J.K."/>
            <person name="Geller-Mcgrath D.E."/>
            <person name="Sieber C.M.K."/>
            <person name="Emerson J.B."/>
            <person name="Anantharaman K."/>
            <person name="Thomas B.C."/>
            <person name="Malmstrom R."/>
            <person name="Stieglmeier M."/>
            <person name="Klingl A."/>
            <person name="Woyke T."/>
            <person name="Ryan C.M."/>
            <person name="Banfield J.F."/>
        </authorList>
    </citation>
    <scope>NUCLEOTIDE SEQUENCE [LARGE SCALE GENOMIC DNA]</scope>
</reference>
<feature type="domain" description="HicB-like antitoxin of toxin-antitoxin system" evidence="1">
    <location>
        <begin position="6"/>
        <end position="64"/>
    </location>
</feature>
<dbReference type="PANTHER" id="PTHR34504">
    <property type="entry name" value="ANTITOXIN HICB"/>
    <property type="match status" value="1"/>
</dbReference>
<organism evidence="2 3">
    <name type="scientific">bacterium (Candidatus Ratteibacteria) CG01_land_8_20_14_3_00_40_19</name>
    <dbReference type="NCBI Taxonomy" id="2014290"/>
    <lineage>
        <taxon>Bacteria</taxon>
        <taxon>Candidatus Ratteibacteria</taxon>
    </lineage>
</organism>
<dbReference type="InterPro" id="IPR031807">
    <property type="entry name" value="HicB-like"/>
</dbReference>
<dbReference type="InterPro" id="IPR051404">
    <property type="entry name" value="TA_system_antitoxin"/>
</dbReference>
<proteinExistence type="predicted"/>
<dbReference type="Proteomes" id="UP000228886">
    <property type="component" value="Unassembled WGS sequence"/>
</dbReference>
<dbReference type="PANTHER" id="PTHR34504:SF2">
    <property type="entry name" value="UPF0150 PROTEIN SSL0259"/>
    <property type="match status" value="1"/>
</dbReference>
<comment type="caution">
    <text evidence="2">The sequence shown here is derived from an EMBL/GenBank/DDBJ whole genome shotgun (WGS) entry which is preliminary data.</text>
</comment>
<dbReference type="EMBL" id="PETL01000194">
    <property type="protein sequence ID" value="PIV64092.1"/>
    <property type="molecule type" value="Genomic_DNA"/>
</dbReference>
<evidence type="ECO:0000313" key="3">
    <source>
        <dbReference type="Proteomes" id="UP000228886"/>
    </source>
</evidence>
<sequence>METYDYKVILEPDETGGYVISCPSLPGCYSQGETIKEALANIKEAVSLCLEDMRSEGEEIPDGSEALVGSVVVTR</sequence>
<dbReference type="AlphaFoldDB" id="A0A2M7E8M6"/>
<dbReference type="Gene3D" id="3.30.160.250">
    <property type="match status" value="1"/>
</dbReference>
<dbReference type="SUPFAM" id="SSF143100">
    <property type="entry name" value="TTHA1013/TTHA0281-like"/>
    <property type="match status" value="1"/>
</dbReference>
<gene>
    <name evidence="2" type="ORF">COS11_03950</name>
</gene>
<evidence type="ECO:0000259" key="1">
    <source>
        <dbReference type="Pfam" id="PF15919"/>
    </source>
</evidence>
<accession>A0A2M7E8M6</accession>
<name>A0A2M7E8M6_9BACT</name>
<protein>
    <recommendedName>
        <fullName evidence="1">HicB-like antitoxin of toxin-antitoxin system domain-containing protein</fullName>
    </recommendedName>
</protein>
<dbReference type="Pfam" id="PF15919">
    <property type="entry name" value="HicB_lk_antitox"/>
    <property type="match status" value="1"/>
</dbReference>